<evidence type="ECO:0000313" key="2">
    <source>
        <dbReference type="Proteomes" id="UP000294829"/>
    </source>
</evidence>
<organism evidence="1 2">
    <name type="scientific">Sapientia aquatica</name>
    <dbReference type="NCBI Taxonomy" id="1549640"/>
    <lineage>
        <taxon>Bacteria</taxon>
        <taxon>Pseudomonadati</taxon>
        <taxon>Pseudomonadota</taxon>
        <taxon>Betaproteobacteria</taxon>
        <taxon>Burkholderiales</taxon>
        <taxon>Oxalobacteraceae</taxon>
        <taxon>Sapientia</taxon>
    </lineage>
</organism>
<comment type="caution">
    <text evidence="1">The sequence shown here is derived from an EMBL/GenBank/DDBJ whole genome shotgun (WGS) entry which is preliminary data.</text>
</comment>
<accession>A0A4R5VVF1</accession>
<dbReference type="AlphaFoldDB" id="A0A4R5VVF1"/>
<dbReference type="RefSeq" id="WP_133330207.1">
    <property type="nucleotide sequence ID" value="NZ_SMYL01000010.1"/>
</dbReference>
<name>A0A4R5VVF1_9BURK</name>
<proteinExistence type="predicted"/>
<dbReference type="OrthoDB" id="9849356at2"/>
<keyword evidence="2" id="KW-1185">Reference proteome</keyword>
<protein>
    <submittedName>
        <fullName evidence="1">Uncharacterized protein</fullName>
    </submittedName>
</protein>
<dbReference type="Proteomes" id="UP000294829">
    <property type="component" value="Unassembled WGS sequence"/>
</dbReference>
<dbReference type="EMBL" id="SMYL01000010">
    <property type="protein sequence ID" value="TDK62724.1"/>
    <property type="molecule type" value="Genomic_DNA"/>
</dbReference>
<evidence type="ECO:0000313" key="1">
    <source>
        <dbReference type="EMBL" id="TDK62724.1"/>
    </source>
</evidence>
<sequence>MIKKRNRKVTDLLESTDIVIPSLLGKNFRIENDPSVYQVVGLRWRSQEVVLREEASEKLRTMIGDDFLRLATRIEE</sequence>
<reference evidence="1 2" key="1">
    <citation type="submission" date="2019-03" db="EMBL/GenBank/DDBJ databases">
        <title>Sapientia aquatica gen. nov., sp. nov., isolated from a crater lake.</title>
        <authorList>
            <person name="Felfoldi T."/>
            <person name="Szabo A."/>
            <person name="Toth E."/>
            <person name="Schumann P."/>
            <person name="Keki Z."/>
            <person name="Marialigeti K."/>
            <person name="Mathe I."/>
        </authorList>
    </citation>
    <scope>NUCLEOTIDE SEQUENCE [LARGE SCALE GENOMIC DNA]</scope>
    <source>
        <strain evidence="1 2">SA-152</strain>
    </source>
</reference>
<gene>
    <name evidence="1" type="ORF">E2I14_15565</name>
</gene>